<organism evidence="1 2">
    <name type="scientific">Vaccinium darrowii</name>
    <dbReference type="NCBI Taxonomy" id="229202"/>
    <lineage>
        <taxon>Eukaryota</taxon>
        <taxon>Viridiplantae</taxon>
        <taxon>Streptophyta</taxon>
        <taxon>Embryophyta</taxon>
        <taxon>Tracheophyta</taxon>
        <taxon>Spermatophyta</taxon>
        <taxon>Magnoliopsida</taxon>
        <taxon>eudicotyledons</taxon>
        <taxon>Gunneridae</taxon>
        <taxon>Pentapetalae</taxon>
        <taxon>asterids</taxon>
        <taxon>Ericales</taxon>
        <taxon>Ericaceae</taxon>
        <taxon>Vaccinioideae</taxon>
        <taxon>Vaccinieae</taxon>
        <taxon>Vaccinium</taxon>
    </lineage>
</organism>
<gene>
    <name evidence="1" type="ORF">Vadar_021945</name>
</gene>
<dbReference type="EMBL" id="CM037157">
    <property type="protein sequence ID" value="KAH7849713.1"/>
    <property type="molecule type" value="Genomic_DNA"/>
</dbReference>
<dbReference type="Proteomes" id="UP000828048">
    <property type="component" value="Chromosome 7"/>
</dbReference>
<comment type="caution">
    <text evidence="1">The sequence shown here is derived from an EMBL/GenBank/DDBJ whole genome shotgun (WGS) entry which is preliminary data.</text>
</comment>
<accession>A0ACB7Y9K2</accession>
<reference evidence="1 2" key="1">
    <citation type="journal article" date="2021" name="Hortic Res">
        <title>High-quality reference genome and annotation aids understanding of berry development for evergreen blueberry (Vaccinium darrowii).</title>
        <authorList>
            <person name="Yu J."/>
            <person name="Hulse-Kemp A.M."/>
            <person name="Babiker E."/>
            <person name="Staton M."/>
        </authorList>
    </citation>
    <scope>NUCLEOTIDE SEQUENCE [LARGE SCALE GENOMIC DNA]</scope>
    <source>
        <strain evidence="2">cv. NJ 8807/NJ 8810</strain>
        <tissue evidence="1">Young leaf</tissue>
    </source>
</reference>
<sequence length="943" mass="101640">MVGKLENSYFEVLGLCCSSEVTLVERILKPLDGVIEVSVIITTKTVIVDHDPLIISQTQIGMQPRSQGPIKVQSPQDPATRLQSPQKDTGIGDQTLRHSPWRAYLPCIDPSTDIVRRTTRCMAALRVGAKGSVPSKPADESWDSMPRDLESTSTRRDARPKAIRIRVWPKVVDDVTAAALNRERLEASAKLQGEIKLSQNKWPDKWVMGCGLLLALSLLKYVYQPFQWLAVAAVAVGIPPVIFRSIAAIRNCVPNVNILILIAVGGTLGLQDYIEAGTIVFIYAISQWLESTASYKALAVMSLLTSIAPQKATLAESGSQVDVKDVPLNTVVIVKVGNDIPIDGIIVEGQAEVDEKMLTGEPFPVFKQLHDTVWAGTINLNGYIKVMTTAVAEDCVVARMTKLVQDSHRKKSSTERLVDTFAKYYIPGVVLVSAGVAVIPAALRVDNQTQWFQLAVLVLVSGCPCALILCTPVTNFCALTKAATMGLLVKGGEYLEILAKVKTVAFDKTGTITRGEIVVTDFQCLSDDISLNTLLYWVSSIESKSSHPMAAALMEYGRLHAIEPKPEDVQNFQNFPGEGISGKIDGKYIHVGNGRIAARAGCTTVPNLEAHNLGGKISGFIYCGPSAVGVFNLSDACRSGAKEAIEELKLLGIRTVMLTGDCHAAAMLIQDQLENALDEVRAELLPEDKATIIQDLKNKGPVAMIGDGINDAPALATADIGISMGISGSALATETGDVILMSNDIRKIPEAVRLARRARQKLIENVILSITVKGAILVLALAGYPMIWAAVVADVGTSLVVIMNSMRLLQGTPDTEEKKKFRKSSSPGSNTSDCHTPLITACCSSSLVMERHETQDCSLSGQAEPLISRSCCNDKCTDLEYMKGICEGDGRSSNVVLGGSVDAMLEDTSDTMEKKEIFGSTKNLKEEELGAGPERSLSEIIIH</sequence>
<protein>
    <submittedName>
        <fullName evidence="1">Uncharacterized protein</fullName>
    </submittedName>
</protein>
<proteinExistence type="predicted"/>
<evidence type="ECO:0000313" key="1">
    <source>
        <dbReference type="EMBL" id="KAH7849713.1"/>
    </source>
</evidence>
<keyword evidence="2" id="KW-1185">Reference proteome</keyword>
<name>A0ACB7Y9K2_9ERIC</name>
<evidence type="ECO:0000313" key="2">
    <source>
        <dbReference type="Proteomes" id="UP000828048"/>
    </source>
</evidence>